<dbReference type="AlphaFoldDB" id="A0A0G4IUC7"/>
<dbReference type="SUPFAM" id="SSF48403">
    <property type="entry name" value="Ankyrin repeat"/>
    <property type="match status" value="1"/>
</dbReference>
<evidence type="ECO:0000256" key="2">
    <source>
        <dbReference type="ARBA" id="ARBA00023043"/>
    </source>
</evidence>
<keyword evidence="1" id="KW-0677">Repeat</keyword>
<name>A0A0G4IUC7_PLABS</name>
<dbReference type="EMBL" id="CDSF01000088">
    <property type="protein sequence ID" value="CEO98875.1"/>
    <property type="molecule type" value="Genomic_DNA"/>
</dbReference>
<dbReference type="STRING" id="37360.A0A0G4IUC7"/>
<proteinExistence type="predicted"/>
<keyword evidence="5" id="KW-0496">Mitochondrion</keyword>
<reference evidence="4 6" key="1">
    <citation type="submission" date="2015-02" db="EMBL/GenBank/DDBJ databases">
        <authorList>
            <person name="Chooi Y.-H."/>
        </authorList>
    </citation>
    <scope>NUCLEOTIDE SEQUENCE [LARGE SCALE GENOMIC DNA]</scope>
    <source>
        <strain evidence="4">E3</strain>
    </source>
</reference>
<dbReference type="PANTHER" id="PTHR23206">
    <property type="entry name" value="MASK PROTEIN"/>
    <property type="match status" value="1"/>
</dbReference>
<evidence type="ECO:0000313" key="5">
    <source>
        <dbReference type="EMBL" id="SPQ92945.1"/>
    </source>
</evidence>
<evidence type="ECO:0000256" key="3">
    <source>
        <dbReference type="PROSITE-ProRule" id="PRU00023"/>
    </source>
</evidence>
<keyword evidence="6" id="KW-1185">Reference proteome</keyword>
<dbReference type="InterPro" id="IPR002110">
    <property type="entry name" value="Ankyrin_rpt"/>
</dbReference>
<dbReference type="EMBL" id="OVEO01000001">
    <property type="protein sequence ID" value="SPQ92945.1"/>
    <property type="molecule type" value="Genomic_DNA"/>
</dbReference>
<dbReference type="Proteomes" id="UP000039324">
    <property type="component" value="Unassembled WGS sequence"/>
</dbReference>
<dbReference type="InterPro" id="IPR051631">
    <property type="entry name" value="Ankyrin-KH/SAM_domain"/>
</dbReference>
<dbReference type="InterPro" id="IPR036770">
    <property type="entry name" value="Ankyrin_rpt-contain_sf"/>
</dbReference>
<gene>
    <name evidence="4" type="ORF">PBRA_006989</name>
    <name evidence="5" type="ORF">PLBR_LOCUS160</name>
</gene>
<protein>
    <submittedName>
        <fullName evidence="4">Uncharacterized protein</fullName>
    </submittedName>
</protein>
<evidence type="ECO:0000256" key="1">
    <source>
        <dbReference type="ARBA" id="ARBA00022737"/>
    </source>
</evidence>
<geneLocation type="mitochondrion" evidence="5"/>
<organism evidence="4 6">
    <name type="scientific">Plasmodiophora brassicae</name>
    <name type="common">Clubroot disease agent</name>
    <dbReference type="NCBI Taxonomy" id="37360"/>
    <lineage>
        <taxon>Eukaryota</taxon>
        <taxon>Sar</taxon>
        <taxon>Rhizaria</taxon>
        <taxon>Endomyxa</taxon>
        <taxon>Phytomyxea</taxon>
        <taxon>Plasmodiophorida</taxon>
        <taxon>Plasmodiophoridae</taxon>
        <taxon>Plasmodiophora</taxon>
    </lineage>
</organism>
<evidence type="ECO:0000313" key="7">
    <source>
        <dbReference type="Proteomes" id="UP000290189"/>
    </source>
</evidence>
<accession>A0A0G4IUC7</accession>
<dbReference type="PROSITE" id="PS50297">
    <property type="entry name" value="ANK_REP_REGION"/>
    <property type="match status" value="1"/>
</dbReference>
<sequence>MPRYRKRGRGRALAAVPDDVRASIVAWVEWDDWDTICAVRAASSAFRNAVDGHIRCVLTRDAILPITSPVPAFFVDIAADLVTRPVCLGSRQTLRALFAKFYRVGHLEAVRACIDAPHSVDAVCFDQVLTLCDRFGTNRCLDVVQAWIRTTKRLRRDALSDALGSASMRCQWDLVRLLIEQGAVVNEYNNEALIWASWFGNWDVVRLLIDKGAVASSFSSKALVSASRKGCLEIVQLLLDHGAVASALQSRALVCASQGGFTAIVDLLLKHGAHATDQNNEALIMACENGHYDAVDLLLRNGADATTMDNYPVRLAQIGRHDRIVGLLVRYGAVVPGDNAAVVSSSGMLMQSAFP</sequence>
<dbReference type="Proteomes" id="UP000290189">
    <property type="component" value="Unassembled WGS sequence"/>
</dbReference>
<feature type="repeat" description="ANK" evidence="3">
    <location>
        <begin position="278"/>
        <end position="310"/>
    </location>
</feature>
<dbReference type="PANTHER" id="PTHR23206:SF8">
    <property type="entry name" value="ANKYRIN REPEAT AND KH DOMAIN-CONTAINING 1"/>
    <property type="match status" value="1"/>
</dbReference>
<keyword evidence="2 3" id="KW-0040">ANK repeat</keyword>
<evidence type="ECO:0000313" key="6">
    <source>
        <dbReference type="Proteomes" id="UP000039324"/>
    </source>
</evidence>
<dbReference type="OrthoDB" id="194358at2759"/>
<dbReference type="Pfam" id="PF12796">
    <property type="entry name" value="Ank_2"/>
    <property type="match status" value="2"/>
</dbReference>
<evidence type="ECO:0000313" key="4">
    <source>
        <dbReference type="EMBL" id="CEO98875.1"/>
    </source>
</evidence>
<reference evidence="5 7" key="2">
    <citation type="submission" date="2018-03" db="EMBL/GenBank/DDBJ databases">
        <authorList>
            <person name="Fogelqvist J."/>
        </authorList>
    </citation>
    <scope>NUCLEOTIDE SEQUENCE [LARGE SCALE GENOMIC DNA]</scope>
</reference>
<dbReference type="Gene3D" id="1.25.40.20">
    <property type="entry name" value="Ankyrin repeat-containing domain"/>
    <property type="match status" value="2"/>
</dbReference>
<dbReference type="SMART" id="SM00248">
    <property type="entry name" value="ANK"/>
    <property type="match status" value="5"/>
</dbReference>
<dbReference type="PROSITE" id="PS50088">
    <property type="entry name" value="ANK_REPEAT"/>
    <property type="match status" value="1"/>
</dbReference>